<dbReference type="PROSITE" id="PS00028">
    <property type="entry name" value="ZINC_FINGER_C2H2_1"/>
    <property type="match status" value="1"/>
</dbReference>
<dbReference type="InterPro" id="IPR001841">
    <property type="entry name" value="Znf_RING"/>
</dbReference>
<dbReference type="InterPro" id="IPR013087">
    <property type="entry name" value="Znf_C2H2_type"/>
</dbReference>
<evidence type="ECO:0000313" key="3">
    <source>
        <dbReference type="EMBL" id="KAH9827078.1"/>
    </source>
</evidence>
<dbReference type="PANTHER" id="PTHR13063">
    <property type="entry name" value="ENOS INTERACTING PROTEIN"/>
    <property type="match status" value="1"/>
</dbReference>
<dbReference type="PANTHER" id="PTHR13063:SF10">
    <property type="entry name" value="NITRIC OXIDE SYNTHASE-INTERACTING PROTEIN"/>
    <property type="match status" value="1"/>
</dbReference>
<keyword evidence="1" id="KW-0479">Metal-binding</keyword>
<keyword evidence="1" id="KW-0863">Zinc-finger</keyword>
<reference evidence="3 4" key="1">
    <citation type="journal article" date="2018" name="IMA Fungus">
        <title>IMA Genome-F 10: Nine draft genome sequences of Claviceps purpurea s.lat., including C. arundinis, C. humidiphila, and C. cf. spartinae, pseudomolecules for the pitch canker pathogen Fusarium circinatum, draft genome of Davidsoniella eucalypti, Grosmannia galeiformis, Quambalaria eucalypti, and Teratosphaeria destructans.</title>
        <authorList>
            <person name="Wingfield B.D."/>
            <person name="Liu M."/>
            <person name="Nguyen H.D."/>
            <person name="Lane F.A."/>
            <person name="Morgan S.W."/>
            <person name="De Vos L."/>
            <person name="Wilken P.M."/>
            <person name="Duong T.A."/>
            <person name="Aylward J."/>
            <person name="Coetzee M.P."/>
            <person name="Dadej K."/>
            <person name="De Beer Z.W."/>
            <person name="Findlay W."/>
            <person name="Havenga M."/>
            <person name="Kolarik M."/>
            <person name="Menzies J.G."/>
            <person name="Naidoo K."/>
            <person name="Pochopski O."/>
            <person name="Shoukouhi P."/>
            <person name="Santana Q.C."/>
            <person name="Seifert K.A."/>
            <person name="Soal N."/>
            <person name="Steenkamp E.T."/>
            <person name="Tatham C.T."/>
            <person name="van der Nest M.A."/>
            <person name="Wingfield M.J."/>
        </authorList>
    </citation>
    <scope>NUCLEOTIDE SEQUENCE [LARGE SCALE GENOMIC DNA]</scope>
    <source>
        <strain evidence="3">CMW44962</strain>
    </source>
</reference>
<dbReference type="PROSITE" id="PS50089">
    <property type="entry name" value="ZF_RING_2"/>
    <property type="match status" value="1"/>
</dbReference>
<sequence>KEAARREADDAAEQVLADAEASAKAVEEFEKVQAGLAAAEGAPAGAGVKRKYDDGEDDVLRLAKEGMGGKNRKVHAGGGGGDEGAAGRSELAAFWKAELKAVRPQPVCPAAAADSPHEFTLKTLVTVHFAPDTTTTTDDDPDTLVRSCPSCHKALSNSTKAVLAKPCGHVLCKPCSDQFQTAPAKSAHVAEHDGTVRCYVCQEDVTPGRKVKRGQEGVAGGKEKEGKGVRGLVELSADGTGFAGGGKNMVKKHGVAFQC</sequence>
<dbReference type="OrthoDB" id="116827at2759"/>
<dbReference type="GO" id="GO:0061630">
    <property type="term" value="F:ubiquitin protein ligase activity"/>
    <property type="evidence" value="ECO:0007669"/>
    <property type="project" value="InterPro"/>
</dbReference>
<gene>
    <name evidence="3" type="ORF">Tdes44962_MAKER09843</name>
</gene>
<proteinExistence type="predicted"/>
<name>A0A9W7W1Q0_9PEZI</name>
<keyword evidence="1" id="KW-0862">Zinc</keyword>
<dbReference type="EMBL" id="RIBY02001914">
    <property type="protein sequence ID" value="KAH9827078.1"/>
    <property type="molecule type" value="Genomic_DNA"/>
</dbReference>
<feature type="non-terminal residue" evidence="3">
    <location>
        <position position="1"/>
    </location>
</feature>
<dbReference type="FunFam" id="3.30.40.10:FF:000673">
    <property type="entry name" value="RING finger domain protein, putative"/>
    <property type="match status" value="1"/>
</dbReference>
<keyword evidence="4" id="KW-1185">Reference proteome</keyword>
<dbReference type="GO" id="GO:0005634">
    <property type="term" value="C:nucleus"/>
    <property type="evidence" value="ECO:0007669"/>
    <property type="project" value="TreeGrafter"/>
</dbReference>
<dbReference type="AlphaFoldDB" id="A0A9W7W1Q0"/>
<reference evidence="3 4" key="2">
    <citation type="journal article" date="2021" name="Curr. Genet.">
        <title>Genetic response to nitrogen starvation in the aggressive Eucalyptus foliar pathogen Teratosphaeria destructans.</title>
        <authorList>
            <person name="Havenga M."/>
            <person name="Wingfield B.D."/>
            <person name="Wingfield M.J."/>
            <person name="Dreyer L.L."/>
            <person name="Roets F."/>
            <person name="Aylward J."/>
        </authorList>
    </citation>
    <scope>NUCLEOTIDE SEQUENCE [LARGE SCALE GENOMIC DNA]</scope>
    <source>
        <strain evidence="3">CMW44962</strain>
    </source>
</reference>
<dbReference type="Gene3D" id="3.30.40.10">
    <property type="entry name" value="Zinc/RING finger domain, C3HC4 (zinc finger)"/>
    <property type="match status" value="1"/>
</dbReference>
<accession>A0A9W7W1Q0</accession>
<evidence type="ECO:0000256" key="1">
    <source>
        <dbReference type="PROSITE-ProRule" id="PRU00175"/>
    </source>
</evidence>
<dbReference type="SUPFAM" id="SSF57903">
    <property type="entry name" value="FYVE/PHD zinc finger"/>
    <property type="match status" value="1"/>
</dbReference>
<dbReference type="Proteomes" id="UP001138500">
    <property type="component" value="Unassembled WGS sequence"/>
</dbReference>
<evidence type="ECO:0000259" key="2">
    <source>
        <dbReference type="PROSITE" id="PS50089"/>
    </source>
</evidence>
<evidence type="ECO:0000313" key="4">
    <source>
        <dbReference type="Proteomes" id="UP001138500"/>
    </source>
</evidence>
<dbReference type="GO" id="GO:0008270">
    <property type="term" value="F:zinc ion binding"/>
    <property type="evidence" value="ECO:0007669"/>
    <property type="project" value="UniProtKB-KW"/>
</dbReference>
<dbReference type="InterPro" id="IPR016818">
    <property type="entry name" value="NOSIP"/>
</dbReference>
<organism evidence="3 4">
    <name type="scientific">Teratosphaeria destructans</name>
    <dbReference type="NCBI Taxonomy" id="418781"/>
    <lineage>
        <taxon>Eukaryota</taxon>
        <taxon>Fungi</taxon>
        <taxon>Dikarya</taxon>
        <taxon>Ascomycota</taxon>
        <taxon>Pezizomycotina</taxon>
        <taxon>Dothideomycetes</taxon>
        <taxon>Dothideomycetidae</taxon>
        <taxon>Mycosphaerellales</taxon>
        <taxon>Teratosphaeriaceae</taxon>
        <taxon>Teratosphaeria</taxon>
    </lineage>
</organism>
<feature type="domain" description="RING-type" evidence="2">
    <location>
        <begin position="148"/>
        <end position="202"/>
    </location>
</feature>
<protein>
    <submittedName>
        <fullName evidence="3">Nitric oxide synthase-interacting protein</fullName>
    </submittedName>
</protein>
<dbReference type="InterPro" id="IPR011011">
    <property type="entry name" value="Znf_FYVE_PHD"/>
</dbReference>
<dbReference type="InterPro" id="IPR013083">
    <property type="entry name" value="Znf_RING/FYVE/PHD"/>
</dbReference>
<comment type="caution">
    <text evidence="3">The sequence shown here is derived from an EMBL/GenBank/DDBJ whole genome shotgun (WGS) entry which is preliminary data.</text>
</comment>